<organism evidence="1 2">
    <name type="scientific">Sphenostylis stenocarpa</name>
    <dbReference type="NCBI Taxonomy" id="92480"/>
    <lineage>
        <taxon>Eukaryota</taxon>
        <taxon>Viridiplantae</taxon>
        <taxon>Streptophyta</taxon>
        <taxon>Embryophyta</taxon>
        <taxon>Tracheophyta</taxon>
        <taxon>Spermatophyta</taxon>
        <taxon>Magnoliopsida</taxon>
        <taxon>eudicotyledons</taxon>
        <taxon>Gunneridae</taxon>
        <taxon>Pentapetalae</taxon>
        <taxon>rosids</taxon>
        <taxon>fabids</taxon>
        <taxon>Fabales</taxon>
        <taxon>Fabaceae</taxon>
        <taxon>Papilionoideae</taxon>
        <taxon>50 kb inversion clade</taxon>
        <taxon>NPAAA clade</taxon>
        <taxon>indigoferoid/millettioid clade</taxon>
        <taxon>Phaseoleae</taxon>
        <taxon>Sphenostylis</taxon>
    </lineage>
</organism>
<dbReference type="AlphaFoldDB" id="A0AA86VUK1"/>
<gene>
    <name evidence="1" type="ORF">AYBTSS11_LOCUS23696</name>
</gene>
<keyword evidence="2" id="KW-1185">Reference proteome</keyword>
<dbReference type="EMBL" id="OY731405">
    <property type="protein sequence ID" value="CAJ1971694.1"/>
    <property type="molecule type" value="Genomic_DNA"/>
</dbReference>
<proteinExistence type="predicted"/>
<protein>
    <submittedName>
        <fullName evidence="1">Uncharacterized protein</fullName>
    </submittedName>
</protein>
<dbReference type="Gramene" id="rna-AYBTSS11_LOCUS23696">
    <property type="protein sequence ID" value="CAJ1971694.1"/>
    <property type="gene ID" value="gene-AYBTSS11_LOCUS23696"/>
</dbReference>
<evidence type="ECO:0000313" key="2">
    <source>
        <dbReference type="Proteomes" id="UP001189624"/>
    </source>
</evidence>
<accession>A0AA86VUK1</accession>
<sequence>MSERIEKGFDQRILNYRITLQYRFKEITLRYTSTERLSHHRMLLYPYPQKYEATTTPSPKSRFQSNHAVWLAALTGKFGGHHHGGWMRKIERLLHFIRRWIDARVYKLVFGGRICE</sequence>
<name>A0AA86VUK1_9FABA</name>
<reference evidence="1" key="1">
    <citation type="submission" date="2023-10" db="EMBL/GenBank/DDBJ databases">
        <authorList>
            <person name="Domelevo Entfellner J.-B."/>
        </authorList>
    </citation>
    <scope>NUCLEOTIDE SEQUENCE</scope>
</reference>
<dbReference type="Proteomes" id="UP001189624">
    <property type="component" value="Chromosome 8"/>
</dbReference>
<evidence type="ECO:0000313" key="1">
    <source>
        <dbReference type="EMBL" id="CAJ1971694.1"/>
    </source>
</evidence>